<dbReference type="AlphaFoldDB" id="A0A2A9PGS1"/>
<dbReference type="InterPro" id="IPR018744">
    <property type="entry name" value="DUF2293"/>
</dbReference>
<dbReference type="OrthoDB" id="5288828at2759"/>
<accession>A0A2A9PGS1</accession>
<proteinExistence type="predicted"/>
<evidence type="ECO:0000256" key="1">
    <source>
        <dbReference type="SAM" id="MobiDB-lite"/>
    </source>
</evidence>
<dbReference type="PANTHER" id="PTHR38113:SF1">
    <property type="entry name" value="DUF2293 DOMAIN-CONTAINING PROTEIN"/>
    <property type="match status" value="1"/>
</dbReference>
<dbReference type="PANTHER" id="PTHR38113">
    <property type="match status" value="1"/>
</dbReference>
<protein>
    <recommendedName>
        <fullName evidence="2">DUF2293 domain-containing protein</fullName>
    </recommendedName>
</protein>
<dbReference type="STRING" id="268505.A0A2A9PGS1"/>
<comment type="caution">
    <text evidence="3">The sequence shown here is derived from an EMBL/GenBank/DDBJ whole genome shotgun (WGS) entry which is preliminary data.</text>
</comment>
<feature type="domain" description="DUF2293" evidence="2">
    <location>
        <begin position="271"/>
        <end position="358"/>
    </location>
</feature>
<sequence length="786" mass="87466">MGCSQFILRVMKENTGKLGVLIPIKKRDKKQTKLWPLSRSPSLLTLTRRRNCSGALRERPKRATRDPFTICLSLFFYSDPASLPFDTYLGHQTNIMGTNKRRQPGTVVGGFKEHFKRASRPNQEEDVSVPQDLVIKRPLPVVKSRHRSYFEFVENTDKKKKLEYKETFNTNPPHGFQFVPVGNPELTNGCKELSRENGLMIYIVSTSNSAPARSLATQMSRVGYHFHAAIVREARSTLSHLPDLVVSSPDGAPEPIPESQELYHSQVDAILRDLFPRIPHTDRQIIIRHSFTRGVLFHGEKPVGLTEDVPLCRRVQLAVLAHVRHNHTTYDDLLKRLPWMVTRKAIQPACLDVLVKWRGDEESGRDQLDEILREVVIISDSEDDDSDVESTDGTSVEEVVSSNSASRCQSFLRAERHHRANQLTSSRAEGAAVNATGVDRKARRGFDRYRRAWEEAVQRNGDSLLDAAGSVHDHDASTSHALHDASGNAPTANGYVPRSLQAYGQPSGRSTMIPNGPYHEAELLAREQAPMDPGSRHPWHPLGSATQDMLVRSVEPAPSEAGQQSFITGPFPRPGTRLEHHSVHQHQSMQYYSGRSPSPAQAPDNSSPAWRIMHRTDGLLATSSAQTSAFRRDQCGVATPVFAMPSLPARVHEAPASVAQPTAERIVVNTARPGSRSNPIVMEDRGGFFERVGPAESPKPRQLHGQFLRSPAQGEAPMPRRALTGSEPVTHRVLAVTDIISRLEKAMPFTLNRRRSAGSHTTRSCETTFSHSLLHRVTGSFADTSR</sequence>
<feature type="region of interest" description="Disordered" evidence="1">
    <location>
        <begin position="557"/>
        <end position="609"/>
    </location>
</feature>
<keyword evidence="4" id="KW-1185">Reference proteome</keyword>
<dbReference type="Proteomes" id="UP000037136">
    <property type="component" value="Unassembled WGS sequence"/>
</dbReference>
<evidence type="ECO:0000313" key="4">
    <source>
        <dbReference type="Proteomes" id="UP000037136"/>
    </source>
</evidence>
<feature type="compositionally biased region" description="Polar residues" evidence="1">
    <location>
        <begin position="585"/>
        <end position="608"/>
    </location>
</feature>
<evidence type="ECO:0000313" key="3">
    <source>
        <dbReference type="EMBL" id="PFH60112.1"/>
    </source>
</evidence>
<organism evidence="3 4">
    <name type="scientific">Ophiocordyceps unilateralis</name>
    <name type="common">Zombie-ant fungus</name>
    <name type="synonym">Torrubia unilateralis</name>
    <dbReference type="NCBI Taxonomy" id="268505"/>
    <lineage>
        <taxon>Eukaryota</taxon>
        <taxon>Fungi</taxon>
        <taxon>Dikarya</taxon>
        <taxon>Ascomycota</taxon>
        <taxon>Pezizomycotina</taxon>
        <taxon>Sordariomycetes</taxon>
        <taxon>Hypocreomycetidae</taxon>
        <taxon>Hypocreales</taxon>
        <taxon>Ophiocordycipitaceae</taxon>
        <taxon>Ophiocordyceps</taxon>
    </lineage>
</organism>
<reference evidence="3 4" key="2">
    <citation type="journal article" date="2017" name="Sci. Rep.">
        <title>Ant-infecting Ophiocordyceps genomes reveal a high diversity of potential behavioral manipulation genes and a possible major role for enterotoxins.</title>
        <authorList>
            <person name="de Bekker C."/>
            <person name="Ohm R.A."/>
            <person name="Evans H.C."/>
            <person name="Brachmann A."/>
            <person name="Hughes D.P."/>
        </authorList>
    </citation>
    <scope>NUCLEOTIDE SEQUENCE [LARGE SCALE GENOMIC DNA]</scope>
    <source>
        <strain evidence="3 4">SC16a</strain>
    </source>
</reference>
<evidence type="ECO:0000259" key="2">
    <source>
        <dbReference type="Pfam" id="PF10056"/>
    </source>
</evidence>
<reference evidence="3 4" key="1">
    <citation type="journal article" date="2015" name="BMC Genomics">
        <title>Gene expression during zombie ant biting behavior reflects the complexity underlying fungal parasitic behavioral manipulation.</title>
        <authorList>
            <person name="de Bekker C."/>
            <person name="Ohm R.A."/>
            <person name="Loreto R.G."/>
            <person name="Sebastian A."/>
            <person name="Albert I."/>
            <person name="Merrow M."/>
            <person name="Brachmann A."/>
            <person name="Hughes D.P."/>
        </authorList>
    </citation>
    <scope>NUCLEOTIDE SEQUENCE [LARGE SCALE GENOMIC DNA]</scope>
    <source>
        <strain evidence="3 4">SC16a</strain>
    </source>
</reference>
<dbReference type="Pfam" id="PF10056">
    <property type="entry name" value="DUF2293"/>
    <property type="match status" value="1"/>
</dbReference>
<name>A0A2A9PGS1_OPHUN</name>
<gene>
    <name evidence="3" type="ORF">XA68_11467</name>
</gene>
<dbReference type="EMBL" id="LAZP02000151">
    <property type="protein sequence ID" value="PFH60112.1"/>
    <property type="molecule type" value="Genomic_DNA"/>
</dbReference>